<dbReference type="InterPro" id="IPR027417">
    <property type="entry name" value="P-loop_NTPase"/>
</dbReference>
<reference evidence="5" key="2">
    <citation type="journal article" date="2023" name="IMA Fungus">
        <title>Comparative genomic study of the Penicillium genus elucidates a diverse pangenome and 15 lateral gene transfer events.</title>
        <authorList>
            <person name="Petersen C."/>
            <person name="Sorensen T."/>
            <person name="Nielsen M.R."/>
            <person name="Sondergaard T.E."/>
            <person name="Sorensen J.L."/>
            <person name="Fitzpatrick D.A."/>
            <person name="Frisvad J.C."/>
            <person name="Nielsen K.L."/>
        </authorList>
    </citation>
    <scope>NUCLEOTIDE SEQUENCE</scope>
    <source>
        <strain evidence="5">IBT 35673</strain>
    </source>
</reference>
<evidence type="ECO:0000256" key="2">
    <source>
        <dbReference type="ARBA" id="ARBA00022840"/>
    </source>
</evidence>
<dbReference type="InterPro" id="IPR003439">
    <property type="entry name" value="ABC_transporter-like_ATP-bd"/>
</dbReference>
<organism evidence="5 6">
    <name type="scientific">Penicillium brevicompactum</name>
    <dbReference type="NCBI Taxonomy" id="5074"/>
    <lineage>
        <taxon>Eukaryota</taxon>
        <taxon>Fungi</taxon>
        <taxon>Dikarya</taxon>
        <taxon>Ascomycota</taxon>
        <taxon>Pezizomycotina</taxon>
        <taxon>Eurotiomycetes</taxon>
        <taxon>Eurotiomycetidae</taxon>
        <taxon>Eurotiales</taxon>
        <taxon>Aspergillaceae</taxon>
        <taxon>Penicillium</taxon>
    </lineage>
</organism>
<proteinExistence type="predicted"/>
<dbReference type="AlphaFoldDB" id="A0A9W9QR69"/>
<dbReference type="PANTHER" id="PTHR43514:SF4">
    <property type="entry name" value="ABC TRANSPORTER I FAMILY MEMBER 10"/>
    <property type="match status" value="1"/>
</dbReference>
<dbReference type="EMBL" id="JAPZBQ010000003">
    <property type="protein sequence ID" value="KAJ5339668.1"/>
    <property type="molecule type" value="Genomic_DNA"/>
</dbReference>
<dbReference type="GO" id="GO:0005524">
    <property type="term" value="F:ATP binding"/>
    <property type="evidence" value="ECO:0007669"/>
    <property type="project" value="UniProtKB-KW"/>
</dbReference>
<dbReference type="SMART" id="SM00382">
    <property type="entry name" value="AAA"/>
    <property type="match status" value="1"/>
</dbReference>
<dbReference type="PROSITE" id="PS50893">
    <property type="entry name" value="ABC_TRANSPORTER_2"/>
    <property type="match status" value="2"/>
</dbReference>
<keyword evidence="1" id="KW-0547">Nucleotide-binding</keyword>
<feature type="domain" description="ABC transporter" evidence="4">
    <location>
        <begin position="78"/>
        <end position="303"/>
    </location>
</feature>
<protein>
    <recommendedName>
        <fullName evidence="4">ABC transporter domain-containing protein</fullName>
    </recommendedName>
</protein>
<gene>
    <name evidence="5" type="ORF">N7452_006396</name>
</gene>
<dbReference type="InterPro" id="IPR003593">
    <property type="entry name" value="AAA+_ATPase"/>
</dbReference>
<evidence type="ECO:0000256" key="1">
    <source>
        <dbReference type="ARBA" id="ARBA00022741"/>
    </source>
</evidence>
<keyword evidence="2" id="KW-0067">ATP-binding</keyword>
<feature type="domain" description="ABC transporter" evidence="4">
    <location>
        <begin position="395"/>
        <end position="692"/>
    </location>
</feature>
<name>A0A9W9QR69_PENBR</name>
<dbReference type="InterPro" id="IPR050334">
    <property type="entry name" value="Molybdenum_import_ModC"/>
</dbReference>
<dbReference type="Proteomes" id="UP001147695">
    <property type="component" value="Unassembled WGS sequence"/>
</dbReference>
<evidence type="ECO:0000313" key="5">
    <source>
        <dbReference type="EMBL" id="KAJ5339668.1"/>
    </source>
</evidence>
<dbReference type="Gene3D" id="3.40.50.300">
    <property type="entry name" value="P-loop containing nucleotide triphosphate hydrolases"/>
    <property type="match status" value="2"/>
</dbReference>
<evidence type="ECO:0000259" key="4">
    <source>
        <dbReference type="PROSITE" id="PS50893"/>
    </source>
</evidence>
<sequence length="747" mass="84350">MVLRTTLRPRSLRLAAYRPVRFKSSAPIIHIENASFYQQHPDIENVSNPPMFPDMTFTLPERKSQAQLWAVIGRSNRTDLLDVFRGRHICVPPHARSYPYLLTDKIAAKDPQLRSVENAIQYVGFSGEGSEAIGGTRGAYLSARYESHREETDWTVRQYLRGQTSLNPMEGEENGTIRDEAFLEEVIADLHLGELLEMPVQNLSNGQTRRLRIAKALLKKPELLLLDEPFMGLDPGTVTSISTLLERLARKCSPRIVLALRPQDNVPDWITHKMVLGNNHTILLQGTARHIQEILGHWAALLSEKETKRVLKAKTAKKKSLSQTTTKALTTANGEKDDRVSKRQQTAVQDGLLKMHDGALDKELLWCLLKHKMEFKTINEVPSMDGQPVIEMDGVRVQYGDKVVLGDWTQNVDSEQKEGLHWQVRRGQQWAILGANGSGKTTLLSMITSDHPQAYAQPVKLFGRSRLPEPGVPGISIFELQSRLGHSSPEIHAFFPRQLTIRRALESAFAETFLAKPKLNTQIDHEINLFLALWKAELDPKFEANEDTQVSTQHFPMPPKSQEIVGQSTAQYALDLITEYADNITFGQLSVAHQRIVLFLRTLIARPDIIILDEAFSGLSASQREKCLAFLESGRVTHKTGTKISRSEENLYTFKGLTKDQALVVISHVPEEIPDSVRFFMRLPSDPGPGAEPLDFRLGMLGKRSALRLPKCWRQAWLPRSQSDERLLCTESSKRPGVFMKLGWWTI</sequence>
<dbReference type="SUPFAM" id="SSF52540">
    <property type="entry name" value="P-loop containing nucleoside triphosphate hydrolases"/>
    <property type="match status" value="2"/>
</dbReference>
<comment type="caution">
    <text evidence="5">The sequence shown here is derived from an EMBL/GenBank/DDBJ whole genome shotgun (WGS) entry which is preliminary data.</text>
</comment>
<dbReference type="Pfam" id="PF00005">
    <property type="entry name" value="ABC_tran"/>
    <property type="match status" value="2"/>
</dbReference>
<evidence type="ECO:0000256" key="3">
    <source>
        <dbReference type="SAM" id="MobiDB-lite"/>
    </source>
</evidence>
<accession>A0A9W9QR69</accession>
<dbReference type="PANTHER" id="PTHR43514">
    <property type="entry name" value="ABC TRANSPORTER I FAMILY MEMBER 10"/>
    <property type="match status" value="1"/>
</dbReference>
<evidence type="ECO:0000313" key="6">
    <source>
        <dbReference type="Proteomes" id="UP001147695"/>
    </source>
</evidence>
<feature type="region of interest" description="Disordered" evidence="3">
    <location>
        <begin position="322"/>
        <end position="343"/>
    </location>
</feature>
<dbReference type="GO" id="GO:0005739">
    <property type="term" value="C:mitochondrion"/>
    <property type="evidence" value="ECO:0007669"/>
    <property type="project" value="TreeGrafter"/>
</dbReference>
<feature type="compositionally biased region" description="Low complexity" evidence="3">
    <location>
        <begin position="322"/>
        <end position="332"/>
    </location>
</feature>
<dbReference type="GO" id="GO:0016887">
    <property type="term" value="F:ATP hydrolysis activity"/>
    <property type="evidence" value="ECO:0007669"/>
    <property type="project" value="InterPro"/>
</dbReference>
<reference evidence="5" key="1">
    <citation type="submission" date="2022-12" db="EMBL/GenBank/DDBJ databases">
        <authorList>
            <person name="Petersen C."/>
        </authorList>
    </citation>
    <scope>NUCLEOTIDE SEQUENCE</scope>
    <source>
        <strain evidence="5">IBT 35673</strain>
    </source>
</reference>